<evidence type="ECO:0000313" key="2">
    <source>
        <dbReference type="Proteomes" id="UP000178812"/>
    </source>
</evidence>
<accession>A0A1F7WU40</accession>
<dbReference type="AlphaFoldDB" id="A0A1F7WU40"/>
<evidence type="ECO:0000313" key="1">
    <source>
        <dbReference type="EMBL" id="OGM05595.1"/>
    </source>
</evidence>
<organism evidence="1 2">
    <name type="scientific">Candidatus Woesebacteria bacterium GWB1_43_5</name>
    <dbReference type="NCBI Taxonomy" id="1802474"/>
    <lineage>
        <taxon>Bacteria</taxon>
        <taxon>Candidatus Woeseibacteriota</taxon>
    </lineage>
</organism>
<gene>
    <name evidence="1" type="ORF">A2125_02245</name>
</gene>
<proteinExistence type="predicted"/>
<sequence>MQQNRFINNKVFRIDLDGGDWIEIKDEISFAEYREFLAESDYGKGDILKSTVPFLKKCIVAWGFADAEGEIVEVTPENIDKLNARTVLELTPAVFGHYNPEKKSSEPSGQISEKE</sequence>
<name>A0A1F7WU40_9BACT</name>
<reference evidence="1 2" key="1">
    <citation type="journal article" date="2016" name="Nat. Commun.">
        <title>Thousands of microbial genomes shed light on interconnected biogeochemical processes in an aquifer system.</title>
        <authorList>
            <person name="Anantharaman K."/>
            <person name="Brown C.T."/>
            <person name="Hug L.A."/>
            <person name="Sharon I."/>
            <person name="Castelle C.J."/>
            <person name="Probst A.J."/>
            <person name="Thomas B.C."/>
            <person name="Singh A."/>
            <person name="Wilkins M.J."/>
            <person name="Karaoz U."/>
            <person name="Brodie E.L."/>
            <person name="Williams K.H."/>
            <person name="Hubbard S.S."/>
            <person name="Banfield J.F."/>
        </authorList>
    </citation>
    <scope>NUCLEOTIDE SEQUENCE [LARGE SCALE GENOMIC DNA]</scope>
</reference>
<dbReference type="EMBL" id="MGFM01000032">
    <property type="protein sequence ID" value="OGM05595.1"/>
    <property type="molecule type" value="Genomic_DNA"/>
</dbReference>
<protein>
    <submittedName>
        <fullName evidence="1">Uncharacterized protein</fullName>
    </submittedName>
</protein>
<comment type="caution">
    <text evidence="1">The sequence shown here is derived from an EMBL/GenBank/DDBJ whole genome shotgun (WGS) entry which is preliminary data.</text>
</comment>
<dbReference type="Proteomes" id="UP000178812">
    <property type="component" value="Unassembled WGS sequence"/>
</dbReference>